<feature type="signal peptide" evidence="5">
    <location>
        <begin position="1"/>
        <end position="24"/>
    </location>
</feature>
<evidence type="ECO:0000256" key="2">
    <source>
        <dbReference type="ARBA" id="ARBA00022723"/>
    </source>
</evidence>
<reference evidence="7" key="1">
    <citation type="submission" date="2023-03" db="EMBL/GenBank/DDBJ databases">
        <title>Edaphobacter sp.</title>
        <authorList>
            <person name="Huber K.J."/>
            <person name="Papendorf J."/>
            <person name="Pilke C."/>
            <person name="Bunk B."/>
            <person name="Sproeer C."/>
            <person name="Pester M."/>
        </authorList>
    </citation>
    <scope>NUCLEOTIDE SEQUENCE</scope>
    <source>
        <strain evidence="7">DSM 110680</strain>
    </source>
</reference>
<gene>
    <name evidence="7" type="ORF">P8935_10925</name>
</gene>
<dbReference type="InterPro" id="IPR036909">
    <property type="entry name" value="Cyt_c-like_dom_sf"/>
</dbReference>
<dbReference type="PROSITE" id="PS51007">
    <property type="entry name" value="CYTC"/>
    <property type="match status" value="1"/>
</dbReference>
<protein>
    <submittedName>
        <fullName evidence="7">Cytochrome c</fullName>
    </submittedName>
</protein>
<name>A0AAU7DR82_9BACT</name>
<accession>A0AAU7DR82</accession>
<proteinExistence type="predicted"/>
<dbReference type="Pfam" id="PF13442">
    <property type="entry name" value="Cytochrome_CBB3"/>
    <property type="match status" value="1"/>
</dbReference>
<keyword evidence="2 4" id="KW-0479">Metal-binding</keyword>
<keyword evidence="3 4" id="KW-0408">Iron</keyword>
<feature type="domain" description="Cytochrome c" evidence="6">
    <location>
        <begin position="49"/>
        <end position="128"/>
    </location>
</feature>
<keyword evidence="1 4" id="KW-0349">Heme</keyword>
<evidence type="ECO:0000256" key="4">
    <source>
        <dbReference type="PROSITE-ProRule" id="PRU00433"/>
    </source>
</evidence>
<feature type="chain" id="PRO_5043862545" evidence="5">
    <location>
        <begin position="25"/>
        <end position="128"/>
    </location>
</feature>
<dbReference type="RefSeq" id="WP_348265027.1">
    <property type="nucleotide sequence ID" value="NZ_CP121196.1"/>
</dbReference>
<dbReference type="InterPro" id="IPR009056">
    <property type="entry name" value="Cyt_c-like_dom"/>
</dbReference>
<evidence type="ECO:0000313" key="7">
    <source>
        <dbReference type="EMBL" id="XBH19806.1"/>
    </source>
</evidence>
<dbReference type="AlphaFoldDB" id="A0AAU7DR82"/>
<dbReference type="Gene3D" id="1.10.760.10">
    <property type="entry name" value="Cytochrome c-like domain"/>
    <property type="match status" value="1"/>
</dbReference>
<dbReference type="GO" id="GO:0020037">
    <property type="term" value="F:heme binding"/>
    <property type="evidence" value="ECO:0007669"/>
    <property type="project" value="InterPro"/>
</dbReference>
<dbReference type="SUPFAM" id="SSF46626">
    <property type="entry name" value="Cytochrome c"/>
    <property type="match status" value="1"/>
</dbReference>
<organism evidence="7">
    <name type="scientific">Telmatobacter sp. DSM 110680</name>
    <dbReference type="NCBI Taxonomy" id="3036704"/>
    <lineage>
        <taxon>Bacteria</taxon>
        <taxon>Pseudomonadati</taxon>
        <taxon>Acidobacteriota</taxon>
        <taxon>Terriglobia</taxon>
        <taxon>Terriglobales</taxon>
        <taxon>Acidobacteriaceae</taxon>
        <taxon>Telmatobacter</taxon>
    </lineage>
</organism>
<evidence type="ECO:0000256" key="3">
    <source>
        <dbReference type="ARBA" id="ARBA00023004"/>
    </source>
</evidence>
<evidence type="ECO:0000256" key="5">
    <source>
        <dbReference type="SAM" id="SignalP"/>
    </source>
</evidence>
<evidence type="ECO:0000256" key="1">
    <source>
        <dbReference type="ARBA" id="ARBA00022617"/>
    </source>
</evidence>
<dbReference type="EMBL" id="CP121196">
    <property type="protein sequence ID" value="XBH19806.1"/>
    <property type="molecule type" value="Genomic_DNA"/>
</dbReference>
<dbReference type="GO" id="GO:0046872">
    <property type="term" value="F:metal ion binding"/>
    <property type="evidence" value="ECO:0007669"/>
    <property type="project" value="UniProtKB-KW"/>
</dbReference>
<evidence type="ECO:0000259" key="6">
    <source>
        <dbReference type="PROSITE" id="PS51007"/>
    </source>
</evidence>
<keyword evidence="5" id="KW-0732">Signal</keyword>
<dbReference type="GO" id="GO:0009055">
    <property type="term" value="F:electron transfer activity"/>
    <property type="evidence" value="ECO:0007669"/>
    <property type="project" value="InterPro"/>
</dbReference>
<sequence>MTATTRRFFGIFCLMMFASLLLCAAANSHWDRVPSKDHIRTNPLATHPESVPAGALVYKDHCAQCHRSDAMGDGRKKPALRSEHIRSATDGDLEWFLREGDLRHGMPSWSSLPEAQRWQLVSYLRSIQ</sequence>